<dbReference type="Proteomes" id="UP001055712">
    <property type="component" value="Unassembled WGS sequence"/>
</dbReference>
<dbReference type="InterPro" id="IPR006603">
    <property type="entry name" value="PQ-loop_rpt"/>
</dbReference>
<dbReference type="Gene3D" id="1.20.1280.290">
    <property type="match status" value="2"/>
</dbReference>
<dbReference type="SMART" id="SM00679">
    <property type="entry name" value="CTNS"/>
    <property type="match status" value="2"/>
</dbReference>
<evidence type="ECO:0000256" key="2">
    <source>
        <dbReference type="ARBA" id="ARBA00022448"/>
    </source>
</evidence>
<dbReference type="OrthoDB" id="271506at2759"/>
<evidence type="ECO:0000256" key="4">
    <source>
        <dbReference type="ARBA" id="ARBA00022737"/>
    </source>
</evidence>
<gene>
    <name evidence="10" type="ORF">D9Q98_001867</name>
</gene>
<protein>
    <recommendedName>
        <fullName evidence="8">Mannose-P-dolichol utilization defect 1 protein homolog</fullName>
    </recommendedName>
</protein>
<evidence type="ECO:0000256" key="1">
    <source>
        <dbReference type="ARBA" id="ARBA00004141"/>
    </source>
</evidence>
<evidence type="ECO:0000256" key="9">
    <source>
        <dbReference type="SAM" id="Phobius"/>
    </source>
</evidence>
<dbReference type="AlphaFoldDB" id="A0A9D4YZQ4"/>
<keyword evidence="11" id="KW-1185">Reference proteome</keyword>
<evidence type="ECO:0000256" key="3">
    <source>
        <dbReference type="ARBA" id="ARBA00022692"/>
    </source>
</evidence>
<proteinExistence type="inferred from homology"/>
<feature type="transmembrane region" description="Helical" evidence="9">
    <location>
        <begin position="205"/>
        <end position="224"/>
    </location>
</feature>
<evidence type="ECO:0000256" key="8">
    <source>
        <dbReference type="PIRNR" id="PIRNR023381"/>
    </source>
</evidence>
<evidence type="ECO:0000313" key="10">
    <source>
        <dbReference type="EMBL" id="KAI3435809.1"/>
    </source>
</evidence>
<reference evidence="10" key="2">
    <citation type="submission" date="2020-11" db="EMBL/GenBank/DDBJ databases">
        <authorList>
            <person name="Cecchin M."/>
            <person name="Marcolungo L."/>
            <person name="Rossato M."/>
            <person name="Girolomoni L."/>
            <person name="Cosentino E."/>
            <person name="Cuine S."/>
            <person name="Li-Beisson Y."/>
            <person name="Delledonne M."/>
            <person name="Ballottari M."/>
        </authorList>
    </citation>
    <scope>NUCLEOTIDE SEQUENCE</scope>
    <source>
        <strain evidence="10">211/11P</strain>
        <tissue evidence="10">Whole cell</tissue>
    </source>
</reference>
<keyword evidence="2" id="KW-0813">Transport</keyword>
<dbReference type="InterPro" id="IPR016817">
    <property type="entry name" value="MannP-dilichol_defect-1"/>
</dbReference>
<evidence type="ECO:0000256" key="6">
    <source>
        <dbReference type="ARBA" id="ARBA00023136"/>
    </source>
</evidence>
<evidence type="ECO:0000256" key="5">
    <source>
        <dbReference type="ARBA" id="ARBA00022989"/>
    </source>
</evidence>
<keyword evidence="3 8" id="KW-0812">Transmembrane</keyword>
<comment type="subcellular location">
    <subcellularLocation>
        <location evidence="1 8">Membrane</location>
        <topology evidence="1 8">Multi-pass membrane protein</topology>
    </subcellularLocation>
</comment>
<keyword evidence="4" id="KW-0677">Repeat</keyword>
<comment type="caution">
    <text evidence="10">The sequence shown here is derived from an EMBL/GenBank/DDBJ whole genome shotgun (WGS) entry which is preliminary data.</text>
</comment>
<dbReference type="PANTHER" id="PTHR12226:SF2">
    <property type="entry name" value="MANNOSE-P-DOLICHOL UTILIZATION DEFECT 1 PROTEIN"/>
    <property type="match status" value="1"/>
</dbReference>
<evidence type="ECO:0000313" key="11">
    <source>
        <dbReference type="Proteomes" id="UP001055712"/>
    </source>
</evidence>
<dbReference type="Pfam" id="PF04193">
    <property type="entry name" value="PQ-loop"/>
    <property type="match status" value="2"/>
</dbReference>
<sequence length="237" mass="25109">MADMDLLRAAVKTVLEGRLPPVDVTKTLISKGLGYGILAGSVLVKVPQLLNVLRAGSAAGLSPLSCELETLGLVIAVTYGFLMGLPFSAFGETVALLVQNNLLLVLIYFYQRRSLARSMTLLALLVGSGFFALSGNLTSSTITKLYDFNNVTIIASRLPQILQNFNARSTGQLSLITYALNAVGAAARIFTSIQEKAGGAMLRGAIISTLFNAILALQIVIYGSKGKRKGKGRKKAA</sequence>
<comment type="similarity">
    <text evidence="7 8">Belongs to the MPDU1 (TC 2.A.43.3) family.</text>
</comment>
<organism evidence="10 11">
    <name type="scientific">Chlorella vulgaris</name>
    <name type="common">Green alga</name>
    <dbReference type="NCBI Taxonomy" id="3077"/>
    <lineage>
        <taxon>Eukaryota</taxon>
        <taxon>Viridiplantae</taxon>
        <taxon>Chlorophyta</taxon>
        <taxon>core chlorophytes</taxon>
        <taxon>Trebouxiophyceae</taxon>
        <taxon>Chlorellales</taxon>
        <taxon>Chlorellaceae</taxon>
        <taxon>Chlorella clade</taxon>
        <taxon>Chlorella</taxon>
    </lineage>
</organism>
<dbReference type="PIRSF" id="PIRSF023381">
    <property type="entry name" value="MannP-dilichol_defect-1p"/>
    <property type="match status" value="1"/>
</dbReference>
<keyword evidence="5 8" id="KW-1133">Transmembrane helix</keyword>
<dbReference type="EMBL" id="SIDB01000002">
    <property type="protein sequence ID" value="KAI3435809.1"/>
    <property type="molecule type" value="Genomic_DNA"/>
</dbReference>
<dbReference type="GO" id="GO:0016020">
    <property type="term" value="C:membrane"/>
    <property type="evidence" value="ECO:0007669"/>
    <property type="project" value="UniProtKB-SubCell"/>
</dbReference>
<evidence type="ECO:0000256" key="7">
    <source>
        <dbReference type="ARBA" id="ARBA00038475"/>
    </source>
</evidence>
<name>A0A9D4YZQ4_CHLVU</name>
<accession>A0A9D4YZQ4</accession>
<dbReference type="PANTHER" id="PTHR12226">
    <property type="entry name" value="MANNOSE-P-DOLICHOL UTILIZATION DEFECT 1 LEC35 -RELATED"/>
    <property type="match status" value="1"/>
</dbReference>
<feature type="transmembrane region" description="Helical" evidence="9">
    <location>
        <begin position="93"/>
        <end position="110"/>
    </location>
</feature>
<reference evidence="10" key="1">
    <citation type="journal article" date="2019" name="Plant J.">
        <title>Chlorella vulgaris genome assembly and annotation reveals the molecular basis for metabolic acclimation to high light conditions.</title>
        <authorList>
            <person name="Cecchin M."/>
            <person name="Marcolungo L."/>
            <person name="Rossato M."/>
            <person name="Girolomoni L."/>
            <person name="Cosentino E."/>
            <person name="Cuine S."/>
            <person name="Li-Beisson Y."/>
            <person name="Delledonne M."/>
            <person name="Ballottari M."/>
        </authorList>
    </citation>
    <scope>NUCLEOTIDE SEQUENCE</scope>
    <source>
        <strain evidence="10">211/11P</strain>
    </source>
</reference>
<keyword evidence="6 8" id="KW-0472">Membrane</keyword>
<feature type="transmembrane region" description="Helical" evidence="9">
    <location>
        <begin position="122"/>
        <end position="142"/>
    </location>
</feature>